<evidence type="ECO:0000256" key="2">
    <source>
        <dbReference type="ARBA" id="ARBA00006270"/>
    </source>
</evidence>
<name>A0A9Y4NVR5_9TELE</name>
<organism evidence="9 10">
    <name type="scientific">Stegastes partitus</name>
    <name type="common">bicolor damselfish</name>
    <dbReference type="NCBI Taxonomy" id="144197"/>
    <lineage>
        <taxon>Eukaryota</taxon>
        <taxon>Metazoa</taxon>
        <taxon>Chordata</taxon>
        <taxon>Craniata</taxon>
        <taxon>Vertebrata</taxon>
        <taxon>Euteleostomi</taxon>
        <taxon>Actinopterygii</taxon>
        <taxon>Neopterygii</taxon>
        <taxon>Teleostei</taxon>
        <taxon>Neoteleostei</taxon>
        <taxon>Acanthomorphata</taxon>
        <taxon>Ovalentaria</taxon>
        <taxon>Pomacentridae</taxon>
        <taxon>Stegastes</taxon>
    </lineage>
</organism>
<dbReference type="PANTHER" id="PTHR47980">
    <property type="entry name" value="LD44762P"/>
    <property type="match status" value="1"/>
</dbReference>
<reference evidence="10" key="1">
    <citation type="submission" date="2025-08" db="UniProtKB">
        <authorList>
            <consortium name="RefSeq"/>
        </authorList>
    </citation>
    <scope>IDENTIFICATION</scope>
</reference>
<dbReference type="Pfam" id="PF00071">
    <property type="entry name" value="Ras"/>
    <property type="match status" value="1"/>
</dbReference>
<dbReference type="EC" id="3.6.5.2" evidence="3"/>
<keyword evidence="6" id="KW-0449">Lipoprotein</keyword>
<feature type="region of interest" description="Disordered" evidence="8">
    <location>
        <begin position="60"/>
        <end position="81"/>
    </location>
</feature>
<dbReference type="PROSITE" id="PS51421">
    <property type="entry name" value="RAS"/>
    <property type="match status" value="1"/>
</dbReference>
<evidence type="ECO:0000256" key="5">
    <source>
        <dbReference type="ARBA" id="ARBA00023134"/>
    </source>
</evidence>
<dbReference type="SMART" id="SM00175">
    <property type="entry name" value="RAB"/>
    <property type="match status" value="1"/>
</dbReference>
<evidence type="ECO:0000313" key="9">
    <source>
        <dbReference type="Proteomes" id="UP000694891"/>
    </source>
</evidence>
<protein>
    <recommendedName>
        <fullName evidence="3">small monomeric GTPase</fullName>
        <ecNumber evidence="3">3.6.5.2</ecNumber>
    </recommendedName>
</protein>
<keyword evidence="4" id="KW-0547">Nucleotide-binding</keyword>
<dbReference type="RefSeq" id="XP_008303979.1">
    <property type="nucleotide sequence ID" value="XM_008305757.1"/>
</dbReference>
<evidence type="ECO:0000256" key="6">
    <source>
        <dbReference type="ARBA" id="ARBA00023289"/>
    </source>
</evidence>
<evidence type="ECO:0000256" key="1">
    <source>
        <dbReference type="ARBA" id="ARBA00004635"/>
    </source>
</evidence>
<dbReference type="SUPFAM" id="SSF52540">
    <property type="entry name" value="P-loop containing nucleoside triphosphate hydrolases"/>
    <property type="match status" value="1"/>
</dbReference>
<evidence type="ECO:0000256" key="3">
    <source>
        <dbReference type="ARBA" id="ARBA00011984"/>
    </source>
</evidence>
<dbReference type="GO" id="GO:0005525">
    <property type="term" value="F:GTP binding"/>
    <property type="evidence" value="ECO:0007669"/>
    <property type="project" value="UniProtKB-KW"/>
</dbReference>
<dbReference type="InterPro" id="IPR027417">
    <property type="entry name" value="P-loop_NTPase"/>
</dbReference>
<keyword evidence="5" id="KW-0342">GTP-binding</keyword>
<dbReference type="InterPro" id="IPR001806">
    <property type="entry name" value="Small_GTPase"/>
</dbReference>
<comment type="catalytic activity">
    <reaction evidence="7">
        <text>GTP + H2O = GDP + phosphate + H(+)</text>
        <dbReference type="Rhea" id="RHEA:19669"/>
        <dbReference type="ChEBI" id="CHEBI:15377"/>
        <dbReference type="ChEBI" id="CHEBI:15378"/>
        <dbReference type="ChEBI" id="CHEBI:37565"/>
        <dbReference type="ChEBI" id="CHEBI:43474"/>
        <dbReference type="ChEBI" id="CHEBI:58189"/>
        <dbReference type="EC" id="3.6.5.2"/>
    </reaction>
    <physiologicalReaction direction="left-to-right" evidence="7">
        <dbReference type="Rhea" id="RHEA:19670"/>
    </physiologicalReaction>
</comment>
<comment type="subcellular location">
    <subcellularLocation>
        <location evidence="1">Membrane</location>
        <topology evidence="1">Lipid-anchor</topology>
    </subcellularLocation>
</comment>
<evidence type="ECO:0000256" key="4">
    <source>
        <dbReference type="ARBA" id="ARBA00022741"/>
    </source>
</evidence>
<dbReference type="GO" id="GO:0003925">
    <property type="term" value="F:G protein activity"/>
    <property type="evidence" value="ECO:0007669"/>
    <property type="project" value="UniProtKB-EC"/>
</dbReference>
<keyword evidence="6" id="KW-0636">Prenylation</keyword>
<evidence type="ECO:0000313" key="10">
    <source>
        <dbReference type="RefSeq" id="XP_008303979.1"/>
    </source>
</evidence>
<keyword evidence="9" id="KW-1185">Reference proteome</keyword>
<evidence type="ECO:0000256" key="7">
    <source>
        <dbReference type="ARBA" id="ARBA00047660"/>
    </source>
</evidence>
<proteinExistence type="inferred from homology"/>
<dbReference type="GeneID" id="103375457"/>
<evidence type="ECO:0000256" key="8">
    <source>
        <dbReference type="SAM" id="MobiDB-lite"/>
    </source>
</evidence>
<dbReference type="Gene3D" id="3.40.50.300">
    <property type="entry name" value="P-loop containing nucleotide triphosphate hydrolases"/>
    <property type="match status" value="1"/>
</dbReference>
<dbReference type="InterPro" id="IPR050305">
    <property type="entry name" value="Small_GTPase_Rab"/>
</dbReference>
<gene>
    <name evidence="10" type="primary">LOC103375457</name>
</gene>
<sequence length="89" mass="10056">MVLGNKCDMNDKRQVSKERGEKLAIDYGIKFLETSAKSSINVEEAFFTLARDIMSRQNRKLNDSNLSAGGPVKISESRSRKSLFRCLLL</sequence>
<dbReference type="PROSITE" id="PS51419">
    <property type="entry name" value="RAB"/>
    <property type="match status" value="1"/>
</dbReference>
<dbReference type="AlphaFoldDB" id="A0A9Y4NVR5"/>
<dbReference type="Proteomes" id="UP000694891">
    <property type="component" value="Unplaced"/>
</dbReference>
<comment type="similarity">
    <text evidence="2">Belongs to the small GTPase superfamily. Rab family.</text>
</comment>
<accession>A0A9Y4NVR5</accession>
<dbReference type="GO" id="GO:0016020">
    <property type="term" value="C:membrane"/>
    <property type="evidence" value="ECO:0007669"/>
    <property type="project" value="UniProtKB-SubCell"/>
</dbReference>